<dbReference type="PANTHER" id="PTHR43877">
    <property type="entry name" value="AMINOALKYLPHOSPHONATE N-ACETYLTRANSFERASE-RELATED-RELATED"/>
    <property type="match status" value="1"/>
</dbReference>
<keyword evidence="1" id="KW-0808">Transferase</keyword>
<dbReference type="SUPFAM" id="SSF55729">
    <property type="entry name" value="Acyl-CoA N-acyltransferases (Nat)"/>
    <property type="match status" value="1"/>
</dbReference>
<dbReference type="InterPro" id="IPR050832">
    <property type="entry name" value="Bact_Acetyltransf"/>
</dbReference>
<dbReference type="InterPro" id="IPR016181">
    <property type="entry name" value="Acyl_CoA_acyltransferase"/>
</dbReference>
<keyword evidence="5" id="KW-1185">Reference proteome</keyword>
<dbReference type="Gene3D" id="3.40.630.30">
    <property type="match status" value="1"/>
</dbReference>
<dbReference type="CDD" id="cd04301">
    <property type="entry name" value="NAT_SF"/>
    <property type="match status" value="1"/>
</dbReference>
<dbReference type="Proteomes" id="UP000800981">
    <property type="component" value="Unassembled WGS sequence"/>
</dbReference>
<dbReference type="PANTHER" id="PTHR43877:SF2">
    <property type="entry name" value="AMINOALKYLPHOSPHONATE N-ACETYLTRANSFERASE-RELATED"/>
    <property type="match status" value="1"/>
</dbReference>
<proteinExistence type="predicted"/>
<evidence type="ECO:0000313" key="5">
    <source>
        <dbReference type="Proteomes" id="UP000800981"/>
    </source>
</evidence>
<evidence type="ECO:0000256" key="1">
    <source>
        <dbReference type="ARBA" id="ARBA00022679"/>
    </source>
</evidence>
<organism evidence="4 5">
    <name type="scientific">Motilibacter deserti</name>
    <dbReference type="NCBI Taxonomy" id="2714956"/>
    <lineage>
        <taxon>Bacteria</taxon>
        <taxon>Bacillati</taxon>
        <taxon>Actinomycetota</taxon>
        <taxon>Actinomycetes</taxon>
        <taxon>Motilibacterales</taxon>
        <taxon>Motilibacteraceae</taxon>
        <taxon>Motilibacter</taxon>
    </lineage>
</organism>
<feature type="domain" description="N-acetyltransferase" evidence="3">
    <location>
        <begin position="1"/>
        <end position="142"/>
    </location>
</feature>
<protein>
    <submittedName>
        <fullName evidence="4">GNAT family N-acetyltransferase</fullName>
    </submittedName>
</protein>
<sequence>MQIERVTSPEGFDRAFAVRVEVFVDEQQVPIELERDDRDDTSVHFLAVRDGEVVGTVRMYEDPPGEAHLGRLAVRASARTGGVGRVLVDAVETESRALGLRRVVLSAQLQAMGFYERLGYTAYGPVYDDAGIPHRDMAKELGP</sequence>
<keyword evidence="2" id="KW-0012">Acyltransferase</keyword>
<evidence type="ECO:0000259" key="3">
    <source>
        <dbReference type="PROSITE" id="PS51186"/>
    </source>
</evidence>
<dbReference type="InterPro" id="IPR000182">
    <property type="entry name" value="GNAT_dom"/>
</dbReference>
<reference evidence="4 5" key="1">
    <citation type="submission" date="2020-03" db="EMBL/GenBank/DDBJ databases">
        <title>Two novel Motilibacter sp.</title>
        <authorList>
            <person name="Liu S."/>
        </authorList>
    </citation>
    <scope>NUCLEOTIDE SEQUENCE [LARGE SCALE GENOMIC DNA]</scope>
    <source>
        <strain evidence="4 5">E257</strain>
    </source>
</reference>
<comment type="caution">
    <text evidence="4">The sequence shown here is derived from an EMBL/GenBank/DDBJ whole genome shotgun (WGS) entry which is preliminary data.</text>
</comment>
<evidence type="ECO:0000256" key="2">
    <source>
        <dbReference type="ARBA" id="ARBA00023315"/>
    </source>
</evidence>
<accession>A0ABX0GP82</accession>
<dbReference type="PROSITE" id="PS51186">
    <property type="entry name" value="GNAT"/>
    <property type="match status" value="1"/>
</dbReference>
<dbReference type="EMBL" id="JAANNP010000001">
    <property type="protein sequence ID" value="NHC12263.1"/>
    <property type="molecule type" value="Genomic_DNA"/>
</dbReference>
<dbReference type="Pfam" id="PF13673">
    <property type="entry name" value="Acetyltransf_10"/>
    <property type="match status" value="1"/>
</dbReference>
<evidence type="ECO:0000313" key="4">
    <source>
        <dbReference type="EMBL" id="NHC12263.1"/>
    </source>
</evidence>
<name>A0ABX0GP82_9ACTN</name>
<gene>
    <name evidence="4" type="ORF">G9H71_00515</name>
</gene>